<dbReference type="InterPro" id="IPR039261">
    <property type="entry name" value="FNR_nucleotide-bd"/>
</dbReference>
<dbReference type="InterPro" id="IPR017927">
    <property type="entry name" value="FAD-bd_FR_type"/>
</dbReference>
<dbReference type="Proteomes" id="UP000005238">
    <property type="component" value="Unassembled WGS sequence"/>
</dbReference>
<feature type="domain" description="FAD-binding FR-type" evidence="7">
    <location>
        <begin position="623"/>
        <end position="824"/>
    </location>
</feature>
<evidence type="ECO:0000256" key="4">
    <source>
        <dbReference type="ARBA" id="ARBA00023002"/>
    </source>
</evidence>
<dbReference type="GO" id="GO:0050660">
    <property type="term" value="F:flavin adenine dinucleotide binding"/>
    <property type="evidence" value="ECO:0000318"/>
    <property type="project" value="GO_Central"/>
</dbReference>
<organism evidence="8 9">
    <name type="scientific">Phytophthora ramorum</name>
    <name type="common">Sudden oak death agent</name>
    <dbReference type="NCBI Taxonomy" id="164328"/>
    <lineage>
        <taxon>Eukaryota</taxon>
        <taxon>Sar</taxon>
        <taxon>Stramenopiles</taxon>
        <taxon>Oomycota</taxon>
        <taxon>Peronosporomycetes</taxon>
        <taxon>Peronosporales</taxon>
        <taxon>Peronosporaceae</taxon>
        <taxon>Phytophthora</taxon>
    </lineage>
</organism>
<dbReference type="InterPro" id="IPR017938">
    <property type="entry name" value="Riboflavin_synthase-like_b-brl"/>
</dbReference>
<sequence length="984" mass="110163">MLSALLIAAVVGAPAAVWAGPYDGWAPHRYCNAMDGIEATRIPPLTPEQAEVVESLEQVQIIARHGARAPYARLFCWDSPKHNPMNTEWDCTTTSVSSQDINQDEKSKGFGRLYRKSYMGGHNILKGDCVVGGLLPLGRQQHKINGQFLRDAYVGDGPLKLFPTANLSHLELNEIYLRSDDQERTLGSGQALIDGLFPVDGTLSLELHRMLSWDVADISVDYINANENICPFMGHIGQLSNESPEFWAHLRDPAAVEIEHHFNDVVGNFSWGSALECLSTARCNDLELPDGIDEETFTKTYHEVEVRQGIFLTYNDSWYAKVAMQPLAHDMLTRLDGVLDDSRDAYKLSVTMAHDSTIMPFLAASVKENWDRTWTPYAGMLVVEVYKTKSGSHAVRVIFHGEPQLLPDCRDTLCDIEEFSKAFAFARNPRTEHDCKLPKKKKSKKHSSSLLTAVADDQAGFRASDYIASYLLLGLVGVAGLLAVRAKIRRSRQREAHAGDETISLLSKSQRRFLSDGMDAFMEFEREMALKRRKENPEQFAPVGPVTPPVKPEDDECCHLDCPNCVLLVYQEKLLEYELSLQSQNRTEKPEAPTPKYDLTFYASKDDEELPEERRKLLMRADRAVFEVAVNDVISAPHQTTDGAWRSVRHIDLSIRGDQQELVSEQASNIGVYVPNDLPVVERMLNHLHVEDPDVVFAAEPLHGSEETVYASDENDVAALMAPQTAEVIQAERRHQHTTIADIFDRFPSVHLSFAEFFQIAPPNAARYYTVSSSRQFSPDSVSITLGLRKTNTQPLPRCSSYLAMLKPGDSIRASFYQSSFVFPFHDQRPIMLISAGTGIAPFRAFLQDLEHEGGPSPNQHRPAYLFYGCRETNVDFLYAEELQHARESGVLDQLHVEFSDDSGKPKRDALIDQSELVARHLLADEGYIYVCGSLAMGRAVKKAIAAALVRHSAYSDGAIRTQQDAERVVTDKLAGHLIITELW</sequence>
<dbReference type="PROSITE" id="PS00616">
    <property type="entry name" value="HIS_ACID_PHOSPHAT_1"/>
    <property type="match status" value="1"/>
</dbReference>
<dbReference type="EnsemblProtists" id="Phyra96620">
    <property type="protein sequence ID" value="Phyra96620"/>
    <property type="gene ID" value="Phyra96620"/>
</dbReference>
<dbReference type="SUPFAM" id="SSF63380">
    <property type="entry name" value="Riboflavin synthase domain-like"/>
    <property type="match status" value="1"/>
</dbReference>
<dbReference type="InterPro" id="IPR001433">
    <property type="entry name" value="OxRdtase_FAD/NAD-bd"/>
</dbReference>
<keyword evidence="4" id="KW-0560">Oxidoreductase</keyword>
<evidence type="ECO:0000256" key="2">
    <source>
        <dbReference type="ARBA" id="ARBA00022630"/>
    </source>
</evidence>
<dbReference type="CDD" id="cd07061">
    <property type="entry name" value="HP_HAP_like"/>
    <property type="match status" value="1"/>
</dbReference>
<dbReference type="Gene3D" id="2.40.30.10">
    <property type="entry name" value="Translation factors"/>
    <property type="match status" value="1"/>
</dbReference>
<dbReference type="EC" id="1.6.2.4" evidence="5"/>
<dbReference type="Pfam" id="PF00175">
    <property type="entry name" value="NAD_binding_1"/>
    <property type="match status" value="1"/>
</dbReference>
<dbReference type="VEuPathDB" id="FungiDB:KRP23_1356"/>
<evidence type="ECO:0000313" key="9">
    <source>
        <dbReference type="Proteomes" id="UP000005238"/>
    </source>
</evidence>
<dbReference type="Gene3D" id="3.40.50.1240">
    <property type="entry name" value="Phosphoglycerate mutase-like"/>
    <property type="match status" value="1"/>
</dbReference>
<keyword evidence="9" id="KW-1185">Reference proteome</keyword>
<dbReference type="Pfam" id="PF00328">
    <property type="entry name" value="His_Phos_2"/>
    <property type="match status" value="1"/>
</dbReference>
<dbReference type="VEuPathDB" id="FungiDB:KRP22_9484"/>
<dbReference type="Pfam" id="PF00667">
    <property type="entry name" value="FAD_binding_1"/>
    <property type="match status" value="1"/>
</dbReference>
<dbReference type="SUPFAM" id="SSF52343">
    <property type="entry name" value="Ferredoxin reductase-like, C-terminal NADP-linked domain"/>
    <property type="match status" value="1"/>
</dbReference>
<dbReference type="GO" id="GO:0005829">
    <property type="term" value="C:cytosol"/>
    <property type="evidence" value="ECO:0000318"/>
    <property type="project" value="GO_Central"/>
</dbReference>
<dbReference type="OMA" id="NTEWDCT"/>
<dbReference type="eggNOG" id="KOG3720">
    <property type="taxonomic scope" value="Eukaryota"/>
</dbReference>
<dbReference type="AlphaFoldDB" id="H3HE04"/>
<dbReference type="InterPro" id="IPR023173">
    <property type="entry name" value="NADPH_Cyt_P450_Rdtase_alpha"/>
</dbReference>
<feature type="chain" id="PRO_5003586762" description="NADPH--hemoprotein reductase" evidence="6">
    <location>
        <begin position="20"/>
        <end position="984"/>
    </location>
</feature>
<accession>H3HE04</accession>
<dbReference type="Gene3D" id="3.40.50.80">
    <property type="entry name" value="Nucleotide-binding domain of ferredoxin-NADP reductase (FNR) module"/>
    <property type="match status" value="1"/>
</dbReference>
<dbReference type="VEuPathDB" id="FungiDB:KRP22_1278"/>
<evidence type="ECO:0000256" key="3">
    <source>
        <dbReference type="ARBA" id="ARBA00022827"/>
    </source>
</evidence>
<dbReference type="HOGENOM" id="CLU_308485_0_0_1"/>
<dbReference type="InterPro" id="IPR003097">
    <property type="entry name" value="CysJ-like_FAD-binding"/>
</dbReference>
<keyword evidence="6" id="KW-0732">Signal</keyword>
<dbReference type="Gene3D" id="1.20.990.10">
    <property type="entry name" value="NADPH-cytochrome p450 Reductase, Chain A, domain 3"/>
    <property type="match status" value="1"/>
</dbReference>
<keyword evidence="3" id="KW-0274">FAD</keyword>
<evidence type="ECO:0000256" key="5">
    <source>
        <dbReference type="ARBA" id="ARBA00023797"/>
    </source>
</evidence>
<dbReference type="SUPFAM" id="SSF53254">
    <property type="entry name" value="Phosphoglycerate mutase-like"/>
    <property type="match status" value="1"/>
</dbReference>
<comment type="cofactor">
    <cofactor evidence="1">
        <name>FAD</name>
        <dbReference type="ChEBI" id="CHEBI:57692"/>
    </cofactor>
</comment>
<dbReference type="PRINTS" id="PR00371">
    <property type="entry name" value="FPNCR"/>
</dbReference>
<dbReference type="PROSITE" id="PS51384">
    <property type="entry name" value="FAD_FR"/>
    <property type="match status" value="1"/>
</dbReference>
<dbReference type="eggNOG" id="KOG1158">
    <property type="taxonomic scope" value="Eukaryota"/>
</dbReference>
<reference evidence="8" key="2">
    <citation type="submission" date="2015-06" db="UniProtKB">
        <authorList>
            <consortium name="EnsemblProtists"/>
        </authorList>
    </citation>
    <scope>IDENTIFICATION</scope>
    <source>
        <strain evidence="8">Pr102</strain>
    </source>
</reference>
<evidence type="ECO:0000259" key="7">
    <source>
        <dbReference type="PROSITE" id="PS51384"/>
    </source>
</evidence>
<feature type="signal peptide" evidence="6">
    <location>
        <begin position="1"/>
        <end position="19"/>
    </location>
</feature>
<dbReference type="PANTHER" id="PTHR19384:SF17">
    <property type="entry name" value="NADPH--CYTOCHROME P450 REDUCTASE"/>
    <property type="match status" value="1"/>
</dbReference>
<protein>
    <recommendedName>
        <fullName evidence="5">NADPH--hemoprotein reductase</fullName>
        <ecNumber evidence="5">1.6.2.4</ecNumber>
    </recommendedName>
</protein>
<evidence type="ECO:0000256" key="6">
    <source>
        <dbReference type="SAM" id="SignalP"/>
    </source>
</evidence>
<name>H3HE04_PHYRM</name>
<dbReference type="InterPro" id="IPR001709">
    <property type="entry name" value="Flavoprot_Pyr_Nucl_cyt_Rdtase"/>
</dbReference>
<keyword evidence="2" id="KW-0285">Flavoprotein</keyword>
<dbReference type="FunFam" id="3.40.50.1240:FF:000160">
    <property type="entry name" value="Nitric oxide synthase"/>
    <property type="match status" value="1"/>
</dbReference>
<dbReference type="GO" id="GO:0003958">
    <property type="term" value="F:NADPH-hemoprotein reductase activity"/>
    <property type="evidence" value="ECO:0000318"/>
    <property type="project" value="GO_Central"/>
</dbReference>
<dbReference type="InterPro" id="IPR033379">
    <property type="entry name" value="Acid_Pase_AS"/>
</dbReference>
<evidence type="ECO:0000256" key="1">
    <source>
        <dbReference type="ARBA" id="ARBA00001974"/>
    </source>
</evidence>
<reference evidence="9" key="1">
    <citation type="journal article" date="2006" name="Science">
        <title>Phytophthora genome sequences uncover evolutionary origins and mechanisms of pathogenesis.</title>
        <authorList>
            <person name="Tyler B.M."/>
            <person name="Tripathy S."/>
            <person name="Zhang X."/>
            <person name="Dehal P."/>
            <person name="Jiang R.H."/>
            <person name="Aerts A."/>
            <person name="Arredondo F.D."/>
            <person name="Baxter L."/>
            <person name="Bensasson D."/>
            <person name="Beynon J.L."/>
            <person name="Chapman J."/>
            <person name="Damasceno C.M."/>
            <person name="Dorrance A.E."/>
            <person name="Dou D."/>
            <person name="Dickerman A.W."/>
            <person name="Dubchak I.L."/>
            <person name="Garbelotto M."/>
            <person name="Gijzen M."/>
            <person name="Gordon S.G."/>
            <person name="Govers F."/>
            <person name="Grunwald N.J."/>
            <person name="Huang W."/>
            <person name="Ivors K.L."/>
            <person name="Jones R.W."/>
            <person name="Kamoun S."/>
            <person name="Krampis K."/>
            <person name="Lamour K.H."/>
            <person name="Lee M.K."/>
            <person name="McDonald W.H."/>
            <person name="Medina M."/>
            <person name="Meijer H.J."/>
            <person name="Nordberg E.K."/>
            <person name="Maclean D.J."/>
            <person name="Ospina-Giraldo M.D."/>
            <person name="Morris P.F."/>
            <person name="Phuntumart V."/>
            <person name="Putnam N.H."/>
            <person name="Rash S."/>
            <person name="Rose J.K."/>
            <person name="Sakihama Y."/>
            <person name="Salamov A.A."/>
            <person name="Savidor A."/>
            <person name="Scheuring C.F."/>
            <person name="Smith B.M."/>
            <person name="Sobral B.W."/>
            <person name="Terry A."/>
            <person name="Torto-Alalibo T.A."/>
            <person name="Win J."/>
            <person name="Xu Z."/>
            <person name="Zhang H."/>
            <person name="Grigoriev I.V."/>
            <person name="Rokhsar D.S."/>
            <person name="Boore J.L."/>
        </authorList>
    </citation>
    <scope>NUCLEOTIDE SEQUENCE [LARGE SCALE GENOMIC DNA]</scope>
    <source>
        <strain evidence="9">Pr102</strain>
    </source>
</reference>
<dbReference type="InterPro" id="IPR000560">
    <property type="entry name" value="His_Pase_clade-2"/>
</dbReference>
<dbReference type="EMBL" id="DS566085">
    <property type="status" value="NOT_ANNOTATED_CDS"/>
    <property type="molecule type" value="Genomic_DNA"/>
</dbReference>
<dbReference type="InParanoid" id="H3HE04"/>
<dbReference type="InterPro" id="IPR029033">
    <property type="entry name" value="His_PPase_superfam"/>
</dbReference>
<dbReference type="PANTHER" id="PTHR19384">
    <property type="entry name" value="NITRIC OXIDE SYNTHASE-RELATED"/>
    <property type="match status" value="1"/>
</dbReference>
<dbReference type="GO" id="GO:0010181">
    <property type="term" value="F:FMN binding"/>
    <property type="evidence" value="ECO:0000318"/>
    <property type="project" value="GO_Central"/>
</dbReference>
<evidence type="ECO:0000313" key="8">
    <source>
        <dbReference type="EnsemblProtists" id="Phyra96620"/>
    </source>
</evidence>
<dbReference type="VEuPathDB" id="FungiDB:KRP23_8894"/>
<dbReference type="STRING" id="164328.H3HE04"/>
<proteinExistence type="predicted"/>